<feature type="domain" description="DUF4426" evidence="2">
    <location>
        <begin position="26"/>
        <end position="143"/>
    </location>
</feature>
<feature type="signal peptide" evidence="1">
    <location>
        <begin position="1"/>
        <end position="21"/>
    </location>
</feature>
<reference evidence="3 4" key="1">
    <citation type="submission" date="2013-09" db="EMBL/GenBank/DDBJ databases">
        <title>Genome sequencing of Arenimonas metalli.</title>
        <authorList>
            <person name="Chen F."/>
            <person name="Wang G."/>
        </authorList>
    </citation>
    <scope>NUCLEOTIDE SEQUENCE [LARGE SCALE GENOMIC DNA]</scope>
    <source>
        <strain evidence="3 4">CF5-1</strain>
    </source>
</reference>
<proteinExistence type="predicted"/>
<gene>
    <name evidence="3" type="ORF">N787_12570</name>
</gene>
<evidence type="ECO:0000259" key="2">
    <source>
        <dbReference type="Pfam" id="PF14467"/>
    </source>
</evidence>
<organism evidence="3 4">
    <name type="scientific">Arenimonas metalli CF5-1</name>
    <dbReference type="NCBI Taxonomy" id="1384056"/>
    <lineage>
        <taxon>Bacteria</taxon>
        <taxon>Pseudomonadati</taxon>
        <taxon>Pseudomonadota</taxon>
        <taxon>Gammaproteobacteria</taxon>
        <taxon>Lysobacterales</taxon>
        <taxon>Lysobacteraceae</taxon>
        <taxon>Arenimonas</taxon>
    </lineage>
</organism>
<dbReference type="RefSeq" id="WP_034213065.1">
    <property type="nucleotide sequence ID" value="NZ_AVCK01000026.1"/>
</dbReference>
<dbReference type="Gene3D" id="2.60.40.3340">
    <property type="entry name" value="Domain of unknown function DUF4426"/>
    <property type="match status" value="1"/>
</dbReference>
<dbReference type="STRING" id="1384056.N787_12570"/>
<feature type="chain" id="PRO_5001869280" description="DUF4426 domain-containing protein" evidence="1">
    <location>
        <begin position="22"/>
        <end position="145"/>
    </location>
</feature>
<dbReference type="Proteomes" id="UP000029393">
    <property type="component" value="Unassembled WGS sequence"/>
</dbReference>
<evidence type="ECO:0000313" key="4">
    <source>
        <dbReference type="Proteomes" id="UP000029393"/>
    </source>
</evidence>
<dbReference type="InterPro" id="IPR025218">
    <property type="entry name" value="DUF4426"/>
</dbReference>
<dbReference type="eggNOG" id="ENOG503303T">
    <property type="taxonomic scope" value="Bacteria"/>
</dbReference>
<keyword evidence="1" id="KW-0732">Signal</keyword>
<evidence type="ECO:0000256" key="1">
    <source>
        <dbReference type="SAM" id="SignalP"/>
    </source>
</evidence>
<sequence>MRPMTAVIALFALLAAAPALAENSLRAGDITVHFNALPTTTLTPEVARANGITRSANRALVNIAVRQGEPGADRAVTAKVTVSATNLAGQRVELRMREVREGDAIYYLGEARTSGQETLTFDLSVTPEGAERPIRTVFRQEFFGQ</sequence>
<keyword evidence="4" id="KW-1185">Reference proteome</keyword>
<dbReference type="Pfam" id="PF14467">
    <property type="entry name" value="DUF4426"/>
    <property type="match status" value="1"/>
</dbReference>
<accession>A0A091AZ63</accession>
<dbReference type="AlphaFoldDB" id="A0A091AZ63"/>
<evidence type="ECO:0000313" key="3">
    <source>
        <dbReference type="EMBL" id="KFN45618.1"/>
    </source>
</evidence>
<protein>
    <recommendedName>
        <fullName evidence="2">DUF4426 domain-containing protein</fullName>
    </recommendedName>
</protein>
<dbReference type="PATRIC" id="fig|1384056.3.peg.1841"/>
<comment type="caution">
    <text evidence="3">The sequence shown here is derived from an EMBL/GenBank/DDBJ whole genome shotgun (WGS) entry which is preliminary data.</text>
</comment>
<dbReference type="EMBL" id="AVCK01000026">
    <property type="protein sequence ID" value="KFN45618.1"/>
    <property type="molecule type" value="Genomic_DNA"/>
</dbReference>
<name>A0A091AZ63_9GAMM</name>